<feature type="region of interest" description="Disordered" evidence="1">
    <location>
        <begin position="477"/>
        <end position="547"/>
    </location>
</feature>
<evidence type="ECO:0000313" key="3">
    <source>
        <dbReference type="EMBL" id="TKD09135.1"/>
    </source>
</evidence>
<feature type="compositionally biased region" description="Polar residues" evidence="1">
    <location>
        <begin position="477"/>
        <end position="486"/>
    </location>
</feature>
<accession>A0A4U1JDT2</accession>
<reference evidence="3 4" key="1">
    <citation type="submission" date="2019-04" db="EMBL/GenBank/DDBJ databases">
        <authorList>
            <person name="Li Y."/>
            <person name="Wang J."/>
        </authorList>
    </citation>
    <scope>NUCLEOTIDE SEQUENCE [LARGE SCALE GENOMIC DNA]</scope>
    <source>
        <strain evidence="3 4">DSM 14668</strain>
    </source>
</reference>
<dbReference type="Pfam" id="PF09937">
    <property type="entry name" value="DUF2169"/>
    <property type="match status" value="1"/>
</dbReference>
<feature type="domain" description="DUF2169" evidence="2">
    <location>
        <begin position="21"/>
        <end position="302"/>
    </location>
</feature>
<keyword evidence="4" id="KW-1185">Reference proteome</keyword>
<name>A0A4U1JDT2_9BACT</name>
<comment type="caution">
    <text evidence="3">The sequence shown here is derived from an EMBL/GenBank/DDBJ whole genome shotgun (WGS) entry which is preliminary data.</text>
</comment>
<protein>
    <submittedName>
        <fullName evidence="3">DUF2169 domain-containing protein</fullName>
    </submittedName>
</protein>
<organism evidence="3 4">
    <name type="scientific">Polyangium fumosum</name>
    <dbReference type="NCBI Taxonomy" id="889272"/>
    <lineage>
        <taxon>Bacteria</taxon>
        <taxon>Pseudomonadati</taxon>
        <taxon>Myxococcota</taxon>
        <taxon>Polyangia</taxon>
        <taxon>Polyangiales</taxon>
        <taxon>Polyangiaceae</taxon>
        <taxon>Polyangium</taxon>
    </lineage>
</organism>
<dbReference type="InterPro" id="IPR018683">
    <property type="entry name" value="DUF2169"/>
</dbReference>
<evidence type="ECO:0000313" key="4">
    <source>
        <dbReference type="Proteomes" id="UP000309215"/>
    </source>
</evidence>
<sequence>MDVVSTCPLSAWGFVWQTSAGATAQTVVVKATFQLAPGESVLAKEQDGAVEEDEFWDDDPTRSVRVASDKVPYKARADVMLVGHAYAPEKQPVRSLPVRLVVGELDKSIEVWCDRVFRAQDGQLLEGQRFVKMPLRWERAAGGPETNNPVGLRFDAPPNSYGMIAIPNLQPPGMFVSQRSDTFVPVCFAPIGGGWPSRVAKLGPLAGAFASPGWEARPLPQLPDYGYFQAAPPDQQLAEVRPNERLVLENLHPEHPRLVTSLPGIRPVAMVERGTGEREPVAFVADTMWIDTDRGVCVVVWRGRIGLRHAAEAGRIVVTLDGTEVEELDDEDLLKTIPPAAVKEAAAGGADEDLAGMTLAPGFDLSRALAPVMPFLGQDKPQAAPAAVAEDAGLGAAGLPFGKAGGLAALREVAPAPPASADSTLYAPMKFGPSTSALPAPPPPAPVAVNLPPPVAPPPMVTMPPAVEQIAPAMTPSQWAAGSTPSHEPGKLSIGQRLIGQETTSNKGEGERRAVGEVAVGNEPSPQRRWKTPVSQEKGAGGAGGSGLRDAVLGGAVSASNAAADAQVMPRESSATASAKPSARVMPKEIVELLWFDPACVPRLRRKPAWKEIMSQVKPSPTDDDYPGEAPSDKRQELRERREVFGLLARGTPIDAHEVDGALVEAVRDDGTFVPPIVLVGGTLEFPFDELETLRATIAAVAPLATGDKRLSEAVQTAQDLLKTPWLTGASSVTEGQTAKLKEIFTQGNRALPPRYLENHTERMLLEQRAHQRRTLFGSRRIRGLLSLPGTVTPVPVYLPEECGQRLPSVQRITAKLLAEVHVDLDQYETHGLTLIVLCLGRLLSGVTRNH</sequence>
<feature type="region of interest" description="Disordered" evidence="1">
    <location>
        <begin position="614"/>
        <end position="638"/>
    </location>
</feature>
<gene>
    <name evidence="3" type="ORF">E8A74_12670</name>
</gene>
<dbReference type="Proteomes" id="UP000309215">
    <property type="component" value="Unassembled WGS sequence"/>
</dbReference>
<dbReference type="EMBL" id="SSMQ01000011">
    <property type="protein sequence ID" value="TKD09135.1"/>
    <property type="molecule type" value="Genomic_DNA"/>
</dbReference>
<dbReference type="OrthoDB" id="5290767at2"/>
<proteinExistence type="predicted"/>
<evidence type="ECO:0000259" key="2">
    <source>
        <dbReference type="Pfam" id="PF09937"/>
    </source>
</evidence>
<evidence type="ECO:0000256" key="1">
    <source>
        <dbReference type="SAM" id="MobiDB-lite"/>
    </source>
</evidence>
<dbReference type="RefSeq" id="WP_136929244.1">
    <property type="nucleotide sequence ID" value="NZ_SSMQ01000011.1"/>
</dbReference>
<dbReference type="AlphaFoldDB" id="A0A4U1JDT2"/>